<sequence>MDDALFVGAHWSPAGWVAAVFSAEGFEGASVHDEIGQLWGAVEERARRLLVDVPVGLVEEGDPERAADRLARAVLGDRAGAVTTPPVREATRKRRYPAAERVMRRKADADLSKAAFAASAAIAAVDDLLREVPETREVVGESHPELCFRAFAGEPLAEDRRTAGGYAERMRTLAEFDRDAPPTVQSAAEDAAGTDARVEDVLDALALGYTARPGPGDLRTLPADPDTDATGLPMRLHYRADAPLSK</sequence>
<dbReference type="GeneID" id="79266896"/>
<dbReference type="Proteomes" id="UP001596398">
    <property type="component" value="Unassembled WGS sequence"/>
</dbReference>
<name>A0ABD5ZPC3_9EURY</name>
<dbReference type="Pfam" id="PF04250">
    <property type="entry name" value="DUF429"/>
    <property type="match status" value="1"/>
</dbReference>
<evidence type="ECO:0000313" key="1">
    <source>
        <dbReference type="EMBL" id="MFC7235207.1"/>
    </source>
</evidence>
<dbReference type="AlphaFoldDB" id="A0ABD5ZPC3"/>
<dbReference type="RefSeq" id="WP_276233341.1">
    <property type="nucleotide sequence ID" value="NZ_CP119802.1"/>
</dbReference>
<keyword evidence="2" id="KW-1185">Reference proteome</keyword>
<proteinExistence type="predicted"/>
<dbReference type="InterPro" id="IPR007362">
    <property type="entry name" value="DUF429"/>
</dbReference>
<evidence type="ECO:0000313" key="2">
    <source>
        <dbReference type="Proteomes" id="UP001596398"/>
    </source>
</evidence>
<protein>
    <submittedName>
        <fullName evidence="1">DUF429 domain-containing protein</fullName>
    </submittedName>
</protein>
<reference evidence="1 2" key="1">
    <citation type="journal article" date="2019" name="Int. J. Syst. Evol. Microbiol.">
        <title>The Global Catalogue of Microorganisms (GCM) 10K type strain sequencing project: providing services to taxonomists for standard genome sequencing and annotation.</title>
        <authorList>
            <consortium name="The Broad Institute Genomics Platform"/>
            <consortium name="The Broad Institute Genome Sequencing Center for Infectious Disease"/>
            <person name="Wu L."/>
            <person name="Ma J."/>
        </authorList>
    </citation>
    <scope>NUCLEOTIDE SEQUENCE [LARGE SCALE GENOMIC DNA]</scope>
    <source>
        <strain evidence="1 2">DT85</strain>
    </source>
</reference>
<organism evidence="1 2">
    <name type="scientific">Halosegnis marinus</name>
    <dbReference type="NCBI Taxonomy" id="3034023"/>
    <lineage>
        <taxon>Archaea</taxon>
        <taxon>Methanobacteriati</taxon>
        <taxon>Methanobacteriota</taxon>
        <taxon>Stenosarchaea group</taxon>
        <taxon>Halobacteria</taxon>
        <taxon>Halobacteriales</taxon>
        <taxon>Natronomonadaceae</taxon>
        <taxon>Halosegnis</taxon>
    </lineage>
</organism>
<comment type="caution">
    <text evidence="1">The sequence shown here is derived from an EMBL/GenBank/DDBJ whole genome shotgun (WGS) entry which is preliminary data.</text>
</comment>
<gene>
    <name evidence="1" type="ORF">ACFQJ4_07765</name>
</gene>
<dbReference type="EMBL" id="JBHTAP010000001">
    <property type="protein sequence ID" value="MFC7235207.1"/>
    <property type="molecule type" value="Genomic_DNA"/>
</dbReference>
<accession>A0ABD5ZPC3</accession>